<evidence type="ECO:0000256" key="1">
    <source>
        <dbReference type="SAM" id="SignalP"/>
    </source>
</evidence>
<proteinExistence type="predicted"/>
<gene>
    <name evidence="2" type="ORF">G4177_08360</name>
</gene>
<organism evidence="2 3">
    <name type="scientific">Corallococcus soli</name>
    <dbReference type="NCBI Taxonomy" id="2710757"/>
    <lineage>
        <taxon>Bacteria</taxon>
        <taxon>Pseudomonadati</taxon>
        <taxon>Myxococcota</taxon>
        <taxon>Myxococcia</taxon>
        <taxon>Myxococcales</taxon>
        <taxon>Cystobacterineae</taxon>
        <taxon>Myxococcaceae</taxon>
        <taxon>Corallococcus</taxon>
    </lineage>
</organism>
<evidence type="ECO:0000313" key="2">
    <source>
        <dbReference type="EMBL" id="MBE4748193.1"/>
    </source>
</evidence>
<dbReference type="RefSeq" id="WP_193347625.1">
    <property type="nucleotide sequence ID" value="NZ_CBCSIP010000059.1"/>
</dbReference>
<dbReference type="EMBL" id="JAAIYO010000002">
    <property type="protein sequence ID" value="MBE4748193.1"/>
    <property type="molecule type" value="Genomic_DNA"/>
</dbReference>
<name>A0ABR9PJV3_9BACT</name>
<keyword evidence="3" id="KW-1185">Reference proteome</keyword>
<feature type="signal peptide" evidence="1">
    <location>
        <begin position="1"/>
        <end position="20"/>
    </location>
</feature>
<sequence>MLKTRLFPGVLMWSGLSLFAACAPEPRPVEVISSHRPGDVALLIEREGGAGPYVEGTPERFRIVASGEAFKSVRWSTDAGVLASDVEQVTWTLPPAGTASLSVSVETESGKTAEGAFHFSVVAAPLATSTVIDPGPDETGSVCELAFDDAGKGHVVYTNDTHNTLWYASWDGTTWTREQIDGPGFNTGGMFITKPVLALDAVTGTPHVGYLKSTGPVSTAMFRVGYATRVNGTWTREAVDTPNTSRLGIALNPAQGQQPTLVVANSIGSLRVMTRTAANTWAANPLSALTTSHLTGEPVFDATGALYVMTNQVSTATPANYLRVIRGSVIDSFKVRDTGTGFTSSWNSLVWGQGPHLLVMVSGILEGERAAIDDVTVGTPLSASTVSSSPVDYRYQASDLAYGGGKPVAVLRNGTAMELTTPDAQGFWTYTQLGTVDDATRPSVAIRPTDGTPHVCYQRDGKVSFQ</sequence>
<keyword evidence="1" id="KW-0732">Signal</keyword>
<dbReference type="PROSITE" id="PS51257">
    <property type="entry name" value="PROKAR_LIPOPROTEIN"/>
    <property type="match status" value="1"/>
</dbReference>
<feature type="chain" id="PRO_5046896287" evidence="1">
    <location>
        <begin position="21"/>
        <end position="466"/>
    </location>
</feature>
<evidence type="ECO:0000313" key="3">
    <source>
        <dbReference type="Proteomes" id="UP001516472"/>
    </source>
</evidence>
<protein>
    <submittedName>
        <fullName evidence="2">Uncharacterized protein</fullName>
    </submittedName>
</protein>
<accession>A0ABR9PJV3</accession>
<reference evidence="2 3" key="1">
    <citation type="submission" date="2020-02" db="EMBL/GenBank/DDBJ databases">
        <authorList>
            <person name="Babadi Z.K."/>
            <person name="Risdian C."/>
            <person name="Ebrahimipour G.H."/>
            <person name="Wink J."/>
        </authorList>
    </citation>
    <scope>NUCLEOTIDE SEQUENCE [LARGE SCALE GENOMIC DNA]</scope>
    <source>
        <strain evidence="2 3">ZKHCc1 1396</strain>
    </source>
</reference>
<comment type="caution">
    <text evidence="2">The sequence shown here is derived from an EMBL/GenBank/DDBJ whole genome shotgun (WGS) entry which is preliminary data.</text>
</comment>
<dbReference type="Gene3D" id="2.120.10.70">
    <property type="entry name" value="Fucose-specific lectin"/>
    <property type="match status" value="1"/>
</dbReference>
<dbReference type="Proteomes" id="UP001516472">
    <property type="component" value="Unassembled WGS sequence"/>
</dbReference>